<evidence type="ECO:0000256" key="1">
    <source>
        <dbReference type="SAM" id="MobiDB-lite"/>
    </source>
</evidence>
<protein>
    <submittedName>
        <fullName evidence="2">Uncharacterized protein</fullName>
    </submittedName>
</protein>
<feature type="compositionally biased region" description="Basic and acidic residues" evidence="1">
    <location>
        <begin position="27"/>
        <end position="37"/>
    </location>
</feature>
<dbReference type="EnsemblPlants" id="KQK88301">
    <property type="protein sequence ID" value="KQK88301"/>
    <property type="gene ID" value="SETIT_038326mg"/>
</dbReference>
<dbReference type="AlphaFoldDB" id="K4AHG9"/>
<proteinExistence type="predicted"/>
<dbReference type="HOGENOM" id="CLU_2610588_0_0_1"/>
<dbReference type="InParanoid" id="K4AHG9"/>
<name>K4AHG9_SETIT</name>
<feature type="region of interest" description="Disordered" evidence="1">
    <location>
        <begin position="21"/>
        <end position="42"/>
    </location>
</feature>
<sequence>MREAIELPLLVRCRGRCKKGPRSPLPRVKEEALREGEGEPAPPCWSSLAPLRRLPPPGDPPPVWRENVLILEAAQHQTL</sequence>
<evidence type="ECO:0000313" key="2">
    <source>
        <dbReference type="EnsemblPlants" id="KQK88301"/>
    </source>
</evidence>
<keyword evidence="3" id="KW-1185">Reference proteome</keyword>
<dbReference type="Gramene" id="KQK88301">
    <property type="protein sequence ID" value="KQK88301"/>
    <property type="gene ID" value="SETIT_038326mg"/>
</dbReference>
<organism evidence="2 3">
    <name type="scientific">Setaria italica</name>
    <name type="common">Foxtail millet</name>
    <name type="synonym">Panicum italicum</name>
    <dbReference type="NCBI Taxonomy" id="4555"/>
    <lineage>
        <taxon>Eukaryota</taxon>
        <taxon>Viridiplantae</taxon>
        <taxon>Streptophyta</taxon>
        <taxon>Embryophyta</taxon>
        <taxon>Tracheophyta</taxon>
        <taxon>Spermatophyta</taxon>
        <taxon>Magnoliopsida</taxon>
        <taxon>Liliopsida</taxon>
        <taxon>Poales</taxon>
        <taxon>Poaceae</taxon>
        <taxon>PACMAD clade</taxon>
        <taxon>Panicoideae</taxon>
        <taxon>Panicodae</taxon>
        <taxon>Paniceae</taxon>
        <taxon>Cenchrinae</taxon>
        <taxon>Setaria</taxon>
    </lineage>
</organism>
<accession>K4AHG9</accession>
<reference evidence="3" key="1">
    <citation type="journal article" date="2012" name="Nat. Biotechnol.">
        <title>Reference genome sequence of the model plant Setaria.</title>
        <authorList>
            <person name="Bennetzen J.L."/>
            <person name="Schmutz J."/>
            <person name="Wang H."/>
            <person name="Percifield R."/>
            <person name="Hawkins J."/>
            <person name="Pontaroli A.C."/>
            <person name="Estep M."/>
            <person name="Feng L."/>
            <person name="Vaughn J.N."/>
            <person name="Grimwood J."/>
            <person name="Jenkins J."/>
            <person name="Barry K."/>
            <person name="Lindquist E."/>
            <person name="Hellsten U."/>
            <person name="Deshpande S."/>
            <person name="Wang X."/>
            <person name="Wu X."/>
            <person name="Mitros T."/>
            <person name="Triplett J."/>
            <person name="Yang X."/>
            <person name="Ye C.Y."/>
            <person name="Mauro-Herrera M."/>
            <person name="Wang L."/>
            <person name="Li P."/>
            <person name="Sharma M."/>
            <person name="Sharma R."/>
            <person name="Ronald P.C."/>
            <person name="Panaud O."/>
            <person name="Kellogg E.A."/>
            <person name="Brutnell T.P."/>
            <person name="Doust A.N."/>
            <person name="Tuskan G.A."/>
            <person name="Rokhsar D."/>
            <person name="Devos K.M."/>
        </authorList>
    </citation>
    <scope>NUCLEOTIDE SEQUENCE [LARGE SCALE GENOMIC DNA]</scope>
    <source>
        <strain evidence="3">cv. Yugu1</strain>
    </source>
</reference>
<dbReference type="Proteomes" id="UP000004995">
    <property type="component" value="Unassembled WGS sequence"/>
</dbReference>
<dbReference type="EMBL" id="AGNK02005512">
    <property type="status" value="NOT_ANNOTATED_CDS"/>
    <property type="molecule type" value="Genomic_DNA"/>
</dbReference>
<evidence type="ECO:0000313" key="3">
    <source>
        <dbReference type="Proteomes" id="UP000004995"/>
    </source>
</evidence>
<reference evidence="2" key="2">
    <citation type="submission" date="2018-08" db="UniProtKB">
        <authorList>
            <consortium name="EnsemblPlants"/>
        </authorList>
    </citation>
    <scope>IDENTIFICATION</scope>
    <source>
        <strain evidence="2">Yugu1</strain>
    </source>
</reference>